<dbReference type="SMART" id="SM00484">
    <property type="entry name" value="XPGI"/>
    <property type="match status" value="1"/>
</dbReference>
<evidence type="ECO:0000259" key="5">
    <source>
        <dbReference type="SMART" id="SM00485"/>
    </source>
</evidence>
<dbReference type="Pfam" id="PF00752">
    <property type="entry name" value="XPG_N"/>
    <property type="match status" value="1"/>
</dbReference>
<dbReference type="PRINTS" id="PR00853">
    <property type="entry name" value="XPGRADSUPER"/>
</dbReference>
<dbReference type="Pfam" id="PF18380">
    <property type="entry name" value="GEN1_C"/>
    <property type="match status" value="1"/>
</dbReference>
<dbReference type="GO" id="GO:0017108">
    <property type="term" value="F:5'-flap endonuclease activity"/>
    <property type="evidence" value="ECO:0007669"/>
    <property type="project" value="TreeGrafter"/>
</dbReference>
<feature type="compositionally biased region" description="Polar residues" evidence="3">
    <location>
        <begin position="601"/>
        <end position="615"/>
    </location>
</feature>
<dbReference type="SUPFAM" id="SSF88723">
    <property type="entry name" value="PIN domain-like"/>
    <property type="match status" value="1"/>
</dbReference>
<dbReference type="InterPro" id="IPR037316">
    <property type="entry name" value="Yen1_H3TH"/>
</dbReference>
<dbReference type="InterPro" id="IPR029060">
    <property type="entry name" value="PIN-like_dom_sf"/>
</dbReference>
<dbReference type="Proteomes" id="UP001201262">
    <property type="component" value="Unassembled WGS sequence"/>
</dbReference>
<organism evidence="6 7">
    <name type="scientific">Talaromyces proteolyticus</name>
    <dbReference type="NCBI Taxonomy" id="1131652"/>
    <lineage>
        <taxon>Eukaryota</taxon>
        <taxon>Fungi</taxon>
        <taxon>Dikarya</taxon>
        <taxon>Ascomycota</taxon>
        <taxon>Pezizomycotina</taxon>
        <taxon>Eurotiomycetes</taxon>
        <taxon>Eurotiomycetidae</taxon>
        <taxon>Eurotiales</taxon>
        <taxon>Trichocomaceae</taxon>
        <taxon>Talaromyces</taxon>
        <taxon>Talaromyces sect. Bacilispori</taxon>
    </lineage>
</organism>
<feature type="region of interest" description="Disordered" evidence="3">
    <location>
        <begin position="520"/>
        <end position="622"/>
    </location>
</feature>
<evidence type="ECO:0000313" key="6">
    <source>
        <dbReference type="EMBL" id="KAH8695439.1"/>
    </source>
</evidence>
<keyword evidence="2" id="KW-0378">Hydrolase</keyword>
<keyword evidence="7" id="KW-1185">Reference proteome</keyword>
<dbReference type="AlphaFoldDB" id="A0AAD4KNH5"/>
<evidence type="ECO:0000313" key="7">
    <source>
        <dbReference type="Proteomes" id="UP001201262"/>
    </source>
</evidence>
<dbReference type="SUPFAM" id="SSF47807">
    <property type="entry name" value="5' to 3' exonuclease, C-terminal subdomain"/>
    <property type="match status" value="1"/>
</dbReference>
<dbReference type="InterPro" id="IPR006084">
    <property type="entry name" value="XPG/Rad2"/>
</dbReference>
<feature type="compositionally biased region" description="Polar residues" evidence="3">
    <location>
        <begin position="451"/>
        <end position="462"/>
    </location>
</feature>
<dbReference type="EMBL" id="JAJTJA010000008">
    <property type="protein sequence ID" value="KAH8695439.1"/>
    <property type="molecule type" value="Genomic_DNA"/>
</dbReference>
<evidence type="ECO:0008006" key="8">
    <source>
        <dbReference type="Google" id="ProtNLM"/>
    </source>
</evidence>
<dbReference type="GeneID" id="70242973"/>
<feature type="compositionally biased region" description="Polar residues" evidence="3">
    <location>
        <begin position="738"/>
        <end position="747"/>
    </location>
</feature>
<feature type="compositionally biased region" description="Basic residues" evidence="3">
    <location>
        <begin position="528"/>
        <end position="544"/>
    </location>
</feature>
<evidence type="ECO:0000256" key="3">
    <source>
        <dbReference type="SAM" id="MobiDB-lite"/>
    </source>
</evidence>
<evidence type="ECO:0000256" key="2">
    <source>
        <dbReference type="ARBA" id="ARBA00022801"/>
    </source>
</evidence>
<dbReference type="FunFam" id="3.40.50.1010:FF:000037">
    <property type="entry name" value="Rad2-like endonuclease, putative (AFU_orthologue AFUA_3G13260)"/>
    <property type="match status" value="1"/>
</dbReference>
<gene>
    <name evidence="6" type="ORF">BGW36DRAFT_323183</name>
</gene>
<reference evidence="6" key="1">
    <citation type="submission" date="2021-12" db="EMBL/GenBank/DDBJ databases">
        <title>Convergent genome expansion in fungi linked to evolution of root-endophyte symbiosis.</title>
        <authorList>
            <consortium name="DOE Joint Genome Institute"/>
            <person name="Ke Y.-H."/>
            <person name="Bonito G."/>
            <person name="Liao H.-L."/>
            <person name="Looney B."/>
            <person name="Rojas-Flechas A."/>
            <person name="Nash J."/>
            <person name="Hameed K."/>
            <person name="Schadt C."/>
            <person name="Martin F."/>
            <person name="Crous P.W."/>
            <person name="Miettinen O."/>
            <person name="Magnuson J.K."/>
            <person name="Labbe J."/>
            <person name="Jacobson D."/>
            <person name="Doktycz M.J."/>
            <person name="Veneault-Fourrey C."/>
            <person name="Kuo A."/>
            <person name="Mondo S."/>
            <person name="Calhoun S."/>
            <person name="Riley R."/>
            <person name="Ohm R."/>
            <person name="LaButti K."/>
            <person name="Andreopoulos B."/>
            <person name="Pangilinan J."/>
            <person name="Nolan M."/>
            <person name="Tritt A."/>
            <person name="Clum A."/>
            <person name="Lipzen A."/>
            <person name="Daum C."/>
            <person name="Barry K."/>
            <person name="Grigoriev I.V."/>
            <person name="Vilgalys R."/>
        </authorList>
    </citation>
    <scope>NUCLEOTIDE SEQUENCE</scope>
    <source>
        <strain evidence="6">PMI_201</strain>
    </source>
</reference>
<evidence type="ECO:0000259" key="4">
    <source>
        <dbReference type="SMART" id="SM00484"/>
    </source>
</evidence>
<dbReference type="InterPro" id="IPR006086">
    <property type="entry name" value="XPG-I_dom"/>
</dbReference>
<dbReference type="GO" id="GO:0008821">
    <property type="term" value="F:crossover junction DNA endonuclease activity"/>
    <property type="evidence" value="ECO:0007669"/>
    <property type="project" value="InterPro"/>
</dbReference>
<dbReference type="SMART" id="SM00485">
    <property type="entry name" value="XPGN"/>
    <property type="match status" value="1"/>
</dbReference>
<sequence length="907" mass="100813">MSVVLAILAFNLFCGLLSCIRFFFGLHRDVLGLEMGIPGLNKAIGNSDRIALSRLAVKHLEATRRPIKIAVDISIWLFQLQAGRGGQNPELRTLFFRLVRLLALPVHPLFVYDGMQKPPFKRGKATTGRSYGSTPIISQSKILIDLFKFPRHDAPGEAEAECARLQQAGVVDAVMSNDIDTLMFGSTLTVMNFSKENSTGTSAATHVDCYTTKDVLEIGANVKLSRAGMVLFALLSGGDYLPSGVTKCGPSLAGEIAKAGFGEDLFEIVYSEESKLNEKLGEWRERLQYELDENESGYFQSKHKAVRIPESFPDHKILSFYARPIVSNEFEIENLRQRLIGAWDHDINVLELRRFVADFFDWKYRSGARKLVRNLAEPLVISRLRLARSPIAPEGYGNYVPNQDLPVMQRVYRTRMPFVAGGLLQLQMEMVPLDVVGLDLDAEEPNPPPENSQLTQPESQTTDVADEEDDGGGADVEPTVNTAVGVQLPKKIYDPSEPEKIWVFEAVAKIGLPDVVERWKKQDEEKKAPKKPAPRKTAATRKKKVIDPSMKPGGILRYTTVTKPGRDMDAEKEARLFQASTLSSSQKQSSSQGSFRSSPQTPSKSTTFLSQSSFRTPKMMKMPSSGVSSLAYQLQATSISADGTRFIQRRSPRLATGYPILGSAESPIRLDSDDDVDTYEMSPLSKFTMSYTPAGSPALRSANIPKYLESPVSAKLSRRAHNIHSPSIHTEDFEYSLTLSSPTPSQKHNGRNRQTKGPNISIPQVEVDRAESPENNVSDSPRLSHPKPPMYSSITNKTSHESKTVSRRQREKQQHKTLESPEDPSATLVSVPSSDSDKNKKAEKSLESQTTKIETIRIQEGFWSVEVQEMGPKDVLETNNPTKKETKDNVQKPIKKRIGRVSLLDMS</sequence>
<dbReference type="PANTHER" id="PTHR11081">
    <property type="entry name" value="FLAP ENDONUCLEASE FAMILY MEMBER"/>
    <property type="match status" value="1"/>
</dbReference>
<feature type="compositionally biased region" description="Low complexity" evidence="3">
    <location>
        <begin position="578"/>
        <end position="600"/>
    </location>
</feature>
<feature type="domain" description="XPG N-terminal" evidence="5">
    <location>
        <begin position="35"/>
        <end position="127"/>
    </location>
</feature>
<name>A0AAD4KNH5_9EURO</name>
<dbReference type="Gene3D" id="3.40.50.1010">
    <property type="entry name" value="5'-nuclease"/>
    <property type="match status" value="2"/>
</dbReference>
<comment type="caution">
    <text evidence="6">The sequence shown here is derived from an EMBL/GenBank/DDBJ whole genome shotgun (WGS) entry which is preliminary data.</text>
</comment>
<protein>
    <recommendedName>
        <fullName evidence="8">XPG-I domain-containing protein</fullName>
    </recommendedName>
</protein>
<feature type="compositionally biased region" description="Basic and acidic residues" evidence="3">
    <location>
        <begin position="835"/>
        <end position="846"/>
    </location>
</feature>
<dbReference type="GO" id="GO:0006281">
    <property type="term" value="P:DNA repair"/>
    <property type="evidence" value="ECO:0007669"/>
    <property type="project" value="UniProtKB-ARBA"/>
</dbReference>
<proteinExistence type="predicted"/>
<accession>A0AAD4KNH5</accession>
<feature type="domain" description="XPG-I" evidence="4">
    <location>
        <begin position="145"/>
        <end position="224"/>
    </location>
</feature>
<keyword evidence="1" id="KW-0540">Nuclease</keyword>
<dbReference type="Pfam" id="PF00867">
    <property type="entry name" value="XPG_I"/>
    <property type="match status" value="1"/>
</dbReference>
<dbReference type="InterPro" id="IPR006085">
    <property type="entry name" value="XPG_DNA_repair_N"/>
</dbReference>
<feature type="region of interest" description="Disordered" evidence="3">
    <location>
        <begin position="439"/>
        <end position="482"/>
    </location>
</feature>
<dbReference type="InterPro" id="IPR041177">
    <property type="entry name" value="GEN1_C"/>
</dbReference>
<feature type="region of interest" description="Disordered" evidence="3">
    <location>
        <begin position="873"/>
        <end position="907"/>
    </location>
</feature>
<dbReference type="RefSeq" id="XP_046070581.1">
    <property type="nucleotide sequence ID" value="XM_046212686.1"/>
</dbReference>
<feature type="compositionally biased region" description="Basic and acidic residues" evidence="3">
    <location>
        <begin position="564"/>
        <end position="575"/>
    </location>
</feature>
<dbReference type="CDD" id="cd09870">
    <property type="entry name" value="PIN_YEN1"/>
    <property type="match status" value="1"/>
</dbReference>
<evidence type="ECO:0000256" key="1">
    <source>
        <dbReference type="ARBA" id="ARBA00022722"/>
    </source>
</evidence>
<dbReference type="InterPro" id="IPR036279">
    <property type="entry name" value="5-3_exonuclease_C_sf"/>
</dbReference>
<dbReference type="PANTHER" id="PTHR11081:SF75">
    <property type="entry name" value="ENDONUCLEASE, PUTATIVE (AFU_ORTHOLOGUE AFUA_3G13260)-RELATED"/>
    <property type="match status" value="1"/>
</dbReference>
<dbReference type="CDD" id="cd09906">
    <property type="entry name" value="H3TH_YEN1"/>
    <property type="match status" value="1"/>
</dbReference>
<feature type="region of interest" description="Disordered" evidence="3">
    <location>
        <begin position="738"/>
        <end position="853"/>
    </location>
</feature>
<feature type="compositionally biased region" description="Basic and acidic residues" evidence="3">
    <location>
        <begin position="873"/>
        <end position="890"/>
    </location>
</feature>